<accession>A0A544VVD9</accession>
<evidence type="ECO:0000313" key="3">
    <source>
        <dbReference type="EMBL" id="TQR83951.1"/>
    </source>
</evidence>
<keyword evidence="1" id="KW-1133">Transmembrane helix</keyword>
<dbReference type="InterPro" id="IPR050879">
    <property type="entry name" value="Acyltransferase_3"/>
</dbReference>
<feature type="transmembrane region" description="Helical" evidence="1">
    <location>
        <begin position="102"/>
        <end position="120"/>
    </location>
</feature>
<keyword evidence="1" id="KW-0472">Membrane</keyword>
<feature type="transmembrane region" description="Helical" evidence="1">
    <location>
        <begin position="287"/>
        <end position="307"/>
    </location>
</feature>
<dbReference type="Pfam" id="PF01757">
    <property type="entry name" value="Acyl_transf_3"/>
    <property type="match status" value="1"/>
</dbReference>
<keyword evidence="1" id="KW-0812">Transmembrane</keyword>
<feature type="transmembrane region" description="Helical" evidence="1">
    <location>
        <begin position="382"/>
        <end position="404"/>
    </location>
</feature>
<dbReference type="PANTHER" id="PTHR23028:SF53">
    <property type="entry name" value="ACYL_TRANSF_3 DOMAIN-CONTAINING PROTEIN"/>
    <property type="match status" value="1"/>
</dbReference>
<comment type="caution">
    <text evidence="3">The sequence shown here is derived from an EMBL/GenBank/DDBJ whole genome shotgun (WGS) entry which is preliminary data.</text>
</comment>
<feature type="transmembrane region" description="Helical" evidence="1">
    <location>
        <begin position="28"/>
        <end position="46"/>
    </location>
</feature>
<keyword evidence="3" id="KW-0808">Transferase</keyword>
<evidence type="ECO:0000256" key="1">
    <source>
        <dbReference type="SAM" id="Phobius"/>
    </source>
</evidence>
<sequence>MTSATPTSGTPEPAPARPARARIIGLDGVRGVLCLMVAVTHVTGHYSPKTAGSWHTNVFGFALVYFFVLSGFLISLPFIRNLVKDRAAATLPNVTDYTVHRLARILPAYVLIFLFVNYVLQASYVENPALQPIGTDDGTGMITDPGMLIANLTLTQSYFPAYIQTGINPSWSLTLEYAFYVSLPLLFVVAFRLRKRLSVNPLVLAAAVPVVLLVVGLVGRAFMPLVFEHAGTTDFLLLNWGPNWAAVYTKSYLTNADNFALGMLAAVMFVAMERGELPERLSRRIRMLSAVAILPAVVVCGALLVFANQFVTTGVAVVATLMILVIVAPLARHQKSRLATALDFLPFRFVGEISLSAYLWHFPLLLVLGRLGWMAGDTVPGMLLNIVLLLVVMIAAGSLTYYLIEKPGMNYAKRIRAKKKPVLA</sequence>
<feature type="transmembrane region" description="Helical" evidence="1">
    <location>
        <begin position="344"/>
        <end position="362"/>
    </location>
</feature>
<gene>
    <name evidence="3" type="ORF">D8S82_24595</name>
</gene>
<evidence type="ECO:0000313" key="4">
    <source>
        <dbReference type="Proteomes" id="UP000315759"/>
    </source>
</evidence>
<name>A0A544VVD9_9MYCO</name>
<feature type="transmembrane region" description="Helical" evidence="1">
    <location>
        <begin position="202"/>
        <end position="223"/>
    </location>
</feature>
<dbReference type="GO" id="GO:0016747">
    <property type="term" value="F:acyltransferase activity, transferring groups other than amino-acyl groups"/>
    <property type="evidence" value="ECO:0007669"/>
    <property type="project" value="InterPro"/>
</dbReference>
<dbReference type="EMBL" id="VIFX01000037">
    <property type="protein sequence ID" value="TQR83951.1"/>
    <property type="molecule type" value="Genomic_DNA"/>
</dbReference>
<protein>
    <submittedName>
        <fullName evidence="3">Acyltransferase</fullName>
    </submittedName>
</protein>
<reference evidence="3 4" key="1">
    <citation type="submission" date="2018-10" db="EMBL/GenBank/DDBJ databases">
        <title>Draft genome of Mycobacterium hodleri strain B.</title>
        <authorList>
            <person name="Amande T.J."/>
            <person name="Mcgenity T.J."/>
        </authorList>
    </citation>
    <scope>NUCLEOTIDE SEQUENCE [LARGE SCALE GENOMIC DNA]</scope>
    <source>
        <strain evidence="3 4">B</strain>
    </source>
</reference>
<feature type="transmembrane region" description="Helical" evidence="1">
    <location>
        <begin position="313"/>
        <end position="332"/>
    </location>
</feature>
<keyword evidence="3" id="KW-0012">Acyltransferase</keyword>
<keyword evidence="4" id="KW-1185">Reference proteome</keyword>
<dbReference type="AlphaFoldDB" id="A0A544VVD9"/>
<feature type="transmembrane region" description="Helical" evidence="1">
    <location>
        <begin position="177"/>
        <end position="193"/>
    </location>
</feature>
<dbReference type="GO" id="GO:0000271">
    <property type="term" value="P:polysaccharide biosynthetic process"/>
    <property type="evidence" value="ECO:0007669"/>
    <property type="project" value="TreeGrafter"/>
</dbReference>
<dbReference type="Proteomes" id="UP000315759">
    <property type="component" value="Unassembled WGS sequence"/>
</dbReference>
<dbReference type="GO" id="GO:0016020">
    <property type="term" value="C:membrane"/>
    <property type="evidence" value="ECO:0007669"/>
    <property type="project" value="TreeGrafter"/>
</dbReference>
<organism evidence="3 4">
    <name type="scientific">Mycolicibacterium hodleri</name>
    <dbReference type="NCBI Taxonomy" id="49897"/>
    <lineage>
        <taxon>Bacteria</taxon>
        <taxon>Bacillati</taxon>
        <taxon>Actinomycetota</taxon>
        <taxon>Actinomycetes</taxon>
        <taxon>Mycobacteriales</taxon>
        <taxon>Mycobacteriaceae</taxon>
        <taxon>Mycolicibacterium</taxon>
    </lineage>
</organism>
<evidence type="ECO:0000259" key="2">
    <source>
        <dbReference type="Pfam" id="PF01757"/>
    </source>
</evidence>
<proteinExistence type="predicted"/>
<dbReference type="InterPro" id="IPR002656">
    <property type="entry name" value="Acyl_transf_3_dom"/>
</dbReference>
<feature type="transmembrane region" description="Helical" evidence="1">
    <location>
        <begin position="58"/>
        <end position="82"/>
    </location>
</feature>
<feature type="domain" description="Acyltransferase 3" evidence="2">
    <location>
        <begin position="24"/>
        <end position="399"/>
    </location>
</feature>
<dbReference type="PANTHER" id="PTHR23028">
    <property type="entry name" value="ACETYLTRANSFERASE"/>
    <property type="match status" value="1"/>
</dbReference>